<keyword evidence="1" id="KW-0472">Membrane</keyword>
<reference evidence="2 3" key="1">
    <citation type="submission" date="2016-10" db="EMBL/GenBank/DDBJ databases">
        <authorList>
            <person name="de Groot N.N."/>
        </authorList>
    </citation>
    <scope>NUCLEOTIDE SEQUENCE [LARGE SCALE GENOMIC DNA]</scope>
    <source>
        <strain evidence="2 3">AR32</strain>
    </source>
</reference>
<sequence>MAQIAKASKSTQKKVAYQKKQEQGGKKVLEWIFGVLVVLAVLFVVYSIFIVS</sequence>
<proteinExistence type="predicted"/>
<dbReference type="RefSeq" id="WP_177172013.1">
    <property type="nucleotide sequence ID" value="NZ_FNUV01000010.1"/>
</dbReference>
<protein>
    <submittedName>
        <fullName evidence="2">Uncharacterized protein</fullName>
    </submittedName>
</protein>
<keyword evidence="1" id="KW-1133">Transmembrane helix</keyword>
<accession>A0A1H5XNP1</accession>
<keyword evidence="1" id="KW-0812">Transmembrane</keyword>
<dbReference type="Proteomes" id="UP000236735">
    <property type="component" value="Unassembled WGS sequence"/>
</dbReference>
<name>A0A1H5XNP1_XYLRU</name>
<feature type="transmembrane region" description="Helical" evidence="1">
    <location>
        <begin position="28"/>
        <end position="51"/>
    </location>
</feature>
<dbReference type="AlphaFoldDB" id="A0A1H5XNP1"/>
<evidence type="ECO:0000313" key="2">
    <source>
        <dbReference type="EMBL" id="SEG13312.1"/>
    </source>
</evidence>
<organism evidence="2 3">
    <name type="scientific">Xylanibacter ruminicola</name>
    <name type="common">Prevotella ruminicola</name>
    <dbReference type="NCBI Taxonomy" id="839"/>
    <lineage>
        <taxon>Bacteria</taxon>
        <taxon>Pseudomonadati</taxon>
        <taxon>Bacteroidota</taxon>
        <taxon>Bacteroidia</taxon>
        <taxon>Bacteroidales</taxon>
        <taxon>Prevotellaceae</taxon>
        <taxon>Xylanibacter</taxon>
    </lineage>
</organism>
<evidence type="ECO:0000256" key="1">
    <source>
        <dbReference type="SAM" id="Phobius"/>
    </source>
</evidence>
<evidence type="ECO:0000313" key="3">
    <source>
        <dbReference type="Proteomes" id="UP000236735"/>
    </source>
</evidence>
<gene>
    <name evidence="2" type="ORF">SAMN05216354_0071</name>
</gene>
<dbReference type="EMBL" id="FNUV01000010">
    <property type="protein sequence ID" value="SEG13312.1"/>
    <property type="molecule type" value="Genomic_DNA"/>
</dbReference>